<dbReference type="EMBL" id="QEPW01000007">
    <property type="protein sequence ID" value="RDE91815.1"/>
    <property type="molecule type" value="Genomic_DNA"/>
</dbReference>
<dbReference type="SUPFAM" id="SSF158682">
    <property type="entry name" value="TerB-like"/>
    <property type="match status" value="1"/>
</dbReference>
<sequence length="212" mass="22382">MDLNSILNQVLDVAKNSASKLETGNKTIDSLTKVGGGAALGGLLSMILGRSGGASLAKLGSLAVLGNLAYQAYQNYQKSQQSSQPNISENAFDVLNSSNHVDAGELILRTMIAAAAADGEITEDEKQTIANEAGNNPELAQWLEQEIQNPISINEIARLVGNDTALASNVYLAARLVSKDLSRKEIIFLADLAQALGLDDALVEQLEKQAGF</sequence>
<name>A0A369Z0J1_HAEPA</name>
<proteinExistence type="predicted"/>
<dbReference type="InterPro" id="IPR029024">
    <property type="entry name" value="TerB-like"/>
</dbReference>
<dbReference type="AlphaFoldDB" id="A0A369Z0J1"/>
<dbReference type="Pfam" id="PF04391">
    <property type="entry name" value="DUF533"/>
    <property type="match status" value="1"/>
</dbReference>
<protein>
    <submittedName>
        <fullName evidence="1">DUF533 domain-containing protein</fullName>
    </submittedName>
</protein>
<organism evidence="1 2">
    <name type="scientific">Haemophilus parainfluenzae</name>
    <dbReference type="NCBI Taxonomy" id="729"/>
    <lineage>
        <taxon>Bacteria</taxon>
        <taxon>Pseudomonadati</taxon>
        <taxon>Pseudomonadota</taxon>
        <taxon>Gammaproteobacteria</taxon>
        <taxon>Pasteurellales</taxon>
        <taxon>Pasteurellaceae</taxon>
        <taxon>Haemophilus</taxon>
    </lineage>
</organism>
<accession>A0A369Z0J1</accession>
<dbReference type="Gene3D" id="1.10.3680.10">
    <property type="entry name" value="TerB-like"/>
    <property type="match status" value="1"/>
</dbReference>
<dbReference type="InterPro" id="IPR007486">
    <property type="entry name" value="YebE"/>
</dbReference>
<evidence type="ECO:0000313" key="2">
    <source>
        <dbReference type="Proteomes" id="UP000253910"/>
    </source>
</evidence>
<reference evidence="1 2" key="1">
    <citation type="submission" date="2018-05" db="EMBL/GenBank/DDBJ databases">
        <title>Draft Genome Sequences for a Diverse set of 7 Haemophilus Species.</title>
        <authorList>
            <person name="Nichols M."/>
            <person name="Topaz N."/>
            <person name="Wang X."/>
            <person name="Wang X."/>
            <person name="Boxrud D."/>
        </authorList>
    </citation>
    <scope>NUCLEOTIDE SEQUENCE [LARGE SCALE GENOMIC DNA]</scope>
    <source>
        <strain evidence="1 2">C2008001710</strain>
    </source>
</reference>
<dbReference type="RefSeq" id="WP_111315342.1">
    <property type="nucleotide sequence ID" value="NZ_QEPW01000007.1"/>
</dbReference>
<dbReference type="CDD" id="cd07178">
    <property type="entry name" value="terB_like_YebE"/>
    <property type="match status" value="1"/>
</dbReference>
<gene>
    <name evidence="1" type="ORF">DPV87_04975</name>
</gene>
<comment type="caution">
    <text evidence="1">The sequence shown here is derived from an EMBL/GenBank/DDBJ whole genome shotgun (WGS) entry which is preliminary data.</text>
</comment>
<evidence type="ECO:0000313" key="1">
    <source>
        <dbReference type="EMBL" id="RDE91815.1"/>
    </source>
</evidence>
<dbReference type="Proteomes" id="UP000253910">
    <property type="component" value="Unassembled WGS sequence"/>
</dbReference>